<keyword evidence="6 8" id="KW-0592">Phosphate transport</keyword>
<feature type="domain" description="PhoU" evidence="9">
    <location>
        <begin position="23"/>
        <end position="111"/>
    </location>
</feature>
<evidence type="ECO:0000256" key="2">
    <source>
        <dbReference type="ARBA" id="ARBA00008107"/>
    </source>
</evidence>
<organism evidence="10 11">
    <name type="scientific">Caenispirillum salinarum AK4</name>
    <dbReference type="NCBI Taxonomy" id="1238182"/>
    <lineage>
        <taxon>Bacteria</taxon>
        <taxon>Pseudomonadati</taxon>
        <taxon>Pseudomonadota</taxon>
        <taxon>Alphaproteobacteria</taxon>
        <taxon>Rhodospirillales</taxon>
        <taxon>Novispirillaceae</taxon>
        <taxon>Caenispirillum</taxon>
    </lineage>
</organism>
<sequence>MPVGDPHTVRAFDEELARLNEHIARMGGLAETQLADALQSILDGDEEKAKRVIEDDTQVDDVHMQVEEEAIRMLALRQPVADDLRTIIQSLKAASTLERIADHAASTAKRVHVLHEGPAVPPVKSAVRMGWLVLDMLKQAVDALLRRDIERAVEVWNRDSEVDDFYSSLFRELLTYMMEDTRNITPCTHLLFVAKNLERIGDQATNLAEMTYYMVTGKQLEGERPKSDTSSFTIVEPKHYEG</sequence>
<evidence type="ECO:0000256" key="4">
    <source>
        <dbReference type="ARBA" id="ARBA00022448"/>
    </source>
</evidence>
<evidence type="ECO:0000256" key="3">
    <source>
        <dbReference type="ARBA" id="ARBA00011738"/>
    </source>
</evidence>
<dbReference type="PATRIC" id="fig|1238182.3.peg.4092"/>
<comment type="subunit">
    <text evidence="3 8">Homodimer.</text>
</comment>
<dbReference type="STRING" id="1238182.C882_2138"/>
<evidence type="ECO:0000256" key="1">
    <source>
        <dbReference type="ARBA" id="ARBA00004496"/>
    </source>
</evidence>
<keyword evidence="5 8" id="KW-0963">Cytoplasm</keyword>
<dbReference type="FunFam" id="1.20.58.220:FF:000004">
    <property type="entry name" value="Phosphate-specific transport system accessory protein PhoU"/>
    <property type="match status" value="1"/>
</dbReference>
<dbReference type="InterPro" id="IPR038078">
    <property type="entry name" value="PhoU-like_sf"/>
</dbReference>
<evidence type="ECO:0000256" key="7">
    <source>
        <dbReference type="ARBA" id="ARBA00056181"/>
    </source>
</evidence>
<proteinExistence type="inferred from homology"/>
<dbReference type="InterPro" id="IPR028366">
    <property type="entry name" value="PhoU"/>
</dbReference>
<dbReference type="PANTHER" id="PTHR42930">
    <property type="entry name" value="PHOSPHATE-SPECIFIC TRANSPORT SYSTEM ACCESSORY PROTEIN PHOU"/>
    <property type="match status" value="1"/>
</dbReference>
<comment type="caution">
    <text evidence="10">The sequence shown here is derived from an EMBL/GenBank/DDBJ whole genome shotgun (WGS) entry which is preliminary data.</text>
</comment>
<dbReference type="InterPro" id="IPR026022">
    <property type="entry name" value="PhoU_dom"/>
</dbReference>
<dbReference type="Gene3D" id="1.20.58.220">
    <property type="entry name" value="Phosphate transport system protein phou homolog 2, domain 2"/>
    <property type="match status" value="1"/>
</dbReference>
<comment type="subcellular location">
    <subcellularLocation>
        <location evidence="1 8">Cytoplasm</location>
    </subcellularLocation>
</comment>
<dbReference type="SUPFAM" id="SSF109755">
    <property type="entry name" value="PhoU-like"/>
    <property type="match status" value="1"/>
</dbReference>
<dbReference type="OrthoDB" id="9814256at2"/>
<dbReference type="GO" id="GO:0045936">
    <property type="term" value="P:negative regulation of phosphate metabolic process"/>
    <property type="evidence" value="ECO:0007669"/>
    <property type="project" value="InterPro"/>
</dbReference>
<dbReference type="Proteomes" id="UP000009881">
    <property type="component" value="Unassembled WGS sequence"/>
</dbReference>
<accession>K9GQ99</accession>
<comment type="function">
    <text evidence="7 8">Plays a role in the regulation of phosphate uptake.</text>
</comment>
<dbReference type="PANTHER" id="PTHR42930:SF3">
    <property type="entry name" value="PHOSPHATE-SPECIFIC TRANSPORT SYSTEM ACCESSORY PROTEIN PHOU"/>
    <property type="match status" value="1"/>
</dbReference>
<evidence type="ECO:0000256" key="8">
    <source>
        <dbReference type="PIRNR" id="PIRNR003107"/>
    </source>
</evidence>
<evidence type="ECO:0000256" key="6">
    <source>
        <dbReference type="ARBA" id="ARBA00022592"/>
    </source>
</evidence>
<evidence type="ECO:0000256" key="5">
    <source>
        <dbReference type="ARBA" id="ARBA00022490"/>
    </source>
</evidence>
<evidence type="ECO:0000259" key="9">
    <source>
        <dbReference type="Pfam" id="PF01895"/>
    </source>
</evidence>
<evidence type="ECO:0000313" key="10">
    <source>
        <dbReference type="EMBL" id="EKV26914.1"/>
    </source>
</evidence>
<keyword evidence="4 8" id="KW-0813">Transport</keyword>
<dbReference type="NCBIfam" id="TIGR02135">
    <property type="entry name" value="phoU_full"/>
    <property type="match status" value="1"/>
</dbReference>
<evidence type="ECO:0000313" key="11">
    <source>
        <dbReference type="Proteomes" id="UP000009881"/>
    </source>
</evidence>
<comment type="similarity">
    <text evidence="2 8">Belongs to the PhoU family.</text>
</comment>
<dbReference type="AlphaFoldDB" id="K9GQ99"/>
<gene>
    <name evidence="10" type="ORF">C882_2138</name>
</gene>
<keyword evidence="11" id="KW-1185">Reference proteome</keyword>
<name>K9GQ99_9PROT</name>
<dbReference type="GO" id="GO:0030643">
    <property type="term" value="P:intracellular phosphate ion homeostasis"/>
    <property type="evidence" value="ECO:0007669"/>
    <property type="project" value="InterPro"/>
</dbReference>
<dbReference type="eggNOG" id="COG0704">
    <property type="taxonomic scope" value="Bacteria"/>
</dbReference>
<protein>
    <recommendedName>
        <fullName evidence="8">Phosphate-specific transport system accessory protein PhoU</fullName>
    </recommendedName>
</protein>
<dbReference type="EMBL" id="ANHY01000022">
    <property type="protein sequence ID" value="EKV26914.1"/>
    <property type="molecule type" value="Genomic_DNA"/>
</dbReference>
<dbReference type="GO" id="GO:0005737">
    <property type="term" value="C:cytoplasm"/>
    <property type="evidence" value="ECO:0007669"/>
    <property type="project" value="UniProtKB-SubCell"/>
</dbReference>
<dbReference type="RefSeq" id="WP_009542533.1">
    <property type="nucleotide sequence ID" value="NZ_ANHY01000022.1"/>
</dbReference>
<reference evidence="10 11" key="1">
    <citation type="journal article" date="2013" name="Genome Announc.">
        <title>Draft Genome Sequence of an Alphaproteobacterium, Caenispirillum salinarum AK4(T), Isolated from a Solar Saltern.</title>
        <authorList>
            <person name="Khatri I."/>
            <person name="Singh A."/>
            <person name="Korpole S."/>
            <person name="Pinnaka A.K."/>
            <person name="Subramanian S."/>
        </authorList>
    </citation>
    <scope>NUCLEOTIDE SEQUENCE [LARGE SCALE GENOMIC DNA]</scope>
    <source>
        <strain evidence="10 11">AK4</strain>
    </source>
</reference>
<dbReference type="Pfam" id="PF01895">
    <property type="entry name" value="PhoU"/>
    <property type="match status" value="2"/>
</dbReference>
<dbReference type="GO" id="GO:0006817">
    <property type="term" value="P:phosphate ion transport"/>
    <property type="evidence" value="ECO:0007669"/>
    <property type="project" value="UniProtKB-KW"/>
</dbReference>
<dbReference type="PIRSF" id="PIRSF003107">
    <property type="entry name" value="PhoU"/>
    <property type="match status" value="1"/>
</dbReference>
<feature type="domain" description="PhoU" evidence="9">
    <location>
        <begin position="128"/>
        <end position="210"/>
    </location>
</feature>